<accession>A0AAV9NLX6</accession>
<feature type="region of interest" description="Disordered" evidence="3">
    <location>
        <begin position="1011"/>
        <end position="1030"/>
    </location>
</feature>
<dbReference type="Gene3D" id="3.40.50.720">
    <property type="entry name" value="NAD(P)-binding Rossmann-like Domain"/>
    <property type="match status" value="1"/>
</dbReference>
<keyword evidence="6" id="KW-1185">Reference proteome</keyword>
<feature type="compositionally biased region" description="Low complexity" evidence="3">
    <location>
        <begin position="448"/>
        <end position="463"/>
    </location>
</feature>
<evidence type="ECO:0000256" key="2">
    <source>
        <dbReference type="ARBA" id="ARBA00023002"/>
    </source>
</evidence>
<dbReference type="InterPro" id="IPR013914">
    <property type="entry name" value="Rad9_Rad53-bd_dom_fun"/>
</dbReference>
<feature type="region of interest" description="Disordered" evidence="3">
    <location>
        <begin position="672"/>
        <end position="772"/>
    </location>
</feature>
<dbReference type="InterPro" id="IPR036291">
    <property type="entry name" value="NAD(P)-bd_dom_sf"/>
</dbReference>
<dbReference type="CDD" id="cd17745">
    <property type="entry name" value="BRCT_p53bp1_rpt1"/>
    <property type="match status" value="1"/>
</dbReference>
<evidence type="ECO:0000256" key="3">
    <source>
        <dbReference type="SAM" id="MobiDB-lite"/>
    </source>
</evidence>
<feature type="region of interest" description="Disordered" evidence="3">
    <location>
        <begin position="980"/>
        <end position="1002"/>
    </location>
</feature>
<feature type="compositionally biased region" description="Polar residues" evidence="3">
    <location>
        <begin position="952"/>
        <end position="964"/>
    </location>
</feature>
<dbReference type="InterPro" id="IPR001357">
    <property type="entry name" value="BRCT_dom"/>
</dbReference>
<proteinExistence type="inferred from homology"/>
<dbReference type="SMART" id="SM00292">
    <property type="entry name" value="BRCT"/>
    <property type="match status" value="1"/>
</dbReference>
<evidence type="ECO:0000313" key="5">
    <source>
        <dbReference type="EMBL" id="KAK5058811.1"/>
    </source>
</evidence>
<dbReference type="Gene3D" id="3.40.50.10190">
    <property type="entry name" value="BRCT domain"/>
    <property type="match status" value="1"/>
</dbReference>
<feature type="compositionally biased region" description="Low complexity" evidence="3">
    <location>
        <begin position="727"/>
        <end position="742"/>
    </location>
</feature>
<feature type="region of interest" description="Disordered" evidence="3">
    <location>
        <begin position="1179"/>
        <end position="1217"/>
    </location>
</feature>
<feature type="domain" description="BRCT" evidence="4">
    <location>
        <begin position="1441"/>
        <end position="1551"/>
    </location>
</feature>
<feature type="compositionally biased region" description="Basic residues" evidence="3">
    <location>
        <begin position="1185"/>
        <end position="1195"/>
    </location>
</feature>
<dbReference type="CDD" id="cd05233">
    <property type="entry name" value="SDR_c"/>
    <property type="match status" value="1"/>
</dbReference>
<protein>
    <recommendedName>
        <fullName evidence="4">BRCT domain-containing protein</fullName>
    </recommendedName>
</protein>
<feature type="region of interest" description="Disordered" evidence="3">
    <location>
        <begin position="879"/>
        <end position="964"/>
    </location>
</feature>
<dbReference type="SUPFAM" id="SSF51735">
    <property type="entry name" value="NAD(P)-binding Rossmann-fold domains"/>
    <property type="match status" value="1"/>
</dbReference>
<dbReference type="GeneID" id="89979229"/>
<feature type="region of interest" description="Disordered" evidence="3">
    <location>
        <begin position="1086"/>
        <end position="1126"/>
    </location>
</feature>
<gene>
    <name evidence="5" type="ORF">LTR84_011075</name>
</gene>
<feature type="region of interest" description="Disordered" evidence="3">
    <location>
        <begin position="339"/>
        <end position="373"/>
    </location>
</feature>
<comment type="similarity">
    <text evidence="1">Belongs to the short-chain dehydrogenases/reductases (SDR) family.</text>
</comment>
<feature type="compositionally biased region" description="Basic and acidic residues" evidence="3">
    <location>
        <begin position="902"/>
        <end position="913"/>
    </location>
</feature>
<sequence>MEIPAYWGATFTPTLHHKAEGPTLPENNNISGDFIVVITGAGKGLGYHIAVAYARAGATGITISSRTQPDLEALEKELLKINPNLEILSQVMDVSKPEQVKELAKQVQQKFHGRLDAVISNAGVISKRVHDIDETTGERINIRYPRGVTEDEDFAYVVNVNLLGGYYIAKYLTPILIAASNPSPLKAYIAITSVCANMNNSMMTTMSYNVSKAALNRVVEHIQNDHAADGVVAFAVHPGSSMTSQVDGLSAADAEIMKSYLTDDNGLCGGFLTWLTKEKRDWLGGRFLSAQWDVDELDKKKEEIVSADKLKARLHSTLNPSDSELSTYANDIIRAVKSQYDRPSPQRPLPAQDSWPPLDSTVPDSQEHHPPLDVDSQFRFIDSIPTAASDFINTSASAVPARMSQIDDAATQQLSPSHFDSYIQQSRSARQLQDATRSDVDNEDGVEVDNGNGVAVDNGNGADVDNDNVPDVDSANAQREEDTQFTLHEGDEGHIDIISTLEQRFGGANNHDSDPLATDFSPTQSQSALSQFPESQRFKTPATAGKKRRHTGDVVETPRLPRNPLREQAAQRNSNIMGLSQAFAATQANTSPFVPVPQIDLRSDRPSPNIQLQPQPMIVGTSSPRLRLLPDFQRASTEPASRYVPVQQSQAQRDKQAAAQLQQFLATYEEDLDDPLVDEDTQSRNRRRQFGIDQRAQVALREASSPSKRRKRGSSAIKSSPNLAFTRCSPVPRSSASRVSVPIESSPPSQSDIDTDINSDNVNDSEVETDQGDEPVIMVNRSSQGAIAMDAEDKENLSQTGSQVPETTARLYQITNQSLSLLQESPSMRRSHRYTISSRAILNSSEPIAVANSQPSQPQKQHPTISIVSQFATSQGIEFVPQSPTKSPPRTPEARSPMSKDPSGRDDDARSVSDRVSITAKSSDKAKPTKENFNSTIPETSSNEEDIRENPDQNIGPHNTEETSTNTHFETAVSHVPISVNNEIPSSSSNPCSSPLNTTSVAHKRKRMNEIAAEHSPRKSQSQSQSFNASQALQIETELQDDHSLELSHVLSDGIAINLTSVAGSSPRNKQKEIEVPHDILNRRLLKSPSHHDSSSPLSEPPSELDDSDSLNKPVATPLLPSARIRKPSARALSALKDNARTKIQMPLSRKWDIDVSPPQKRVPVMKAPTPTPILMSKAEASSKTKQKVRKRVKLTKVDQTPHSPANDPGATGHDTTSEQVLEVALAQPLSVTPSTNDEIIVPNMVFACYYGGNVRAYYPGLCLGLSGGESKRFLIKWPGYDAPNDVSEVDEHGIRSFDLRVGDLVKVEKKGFPKVAHVVTGFKDKLTPDILAADASTVTDVRGYKTVLVAPKQRKSLPSKTSPGSVKEVPISDIYLDSNMWGHMKDRPFEFQLETYGKASQRFFTPIQPVSTPSTPTSRSRRTKASGTAPAISTLIPSSSPSGLFANMVFAISYQSIEEWEIRTTALTALVEKNGGHILKESWEDLFEPNSLTLKPRFASYKFAALLSDQHSRKPKYMQALALGIPCLSTRWVDACIKARELVDWTFYLLPAGESSELNEAVRSRILPYLTDPISITVSQMISSRPQIFAGIQAVAVIPKGKLGDKLRPFRFLLQASGAATIKEEAKLEAARELLDSMGGIDQEGGISRVLLVKDTQLESARETMMPDNASKAETDSDKEELTKSTTNSEAPTPALHGGIIVVGKDFIVQSLILGKLVLS</sequence>
<dbReference type="InterPro" id="IPR036420">
    <property type="entry name" value="BRCT_dom_sf"/>
</dbReference>
<dbReference type="Proteomes" id="UP001358417">
    <property type="component" value="Unassembled WGS sequence"/>
</dbReference>
<evidence type="ECO:0000256" key="1">
    <source>
        <dbReference type="ARBA" id="ARBA00006484"/>
    </source>
</evidence>
<dbReference type="GO" id="GO:0016616">
    <property type="term" value="F:oxidoreductase activity, acting on the CH-OH group of donors, NAD or NADP as acceptor"/>
    <property type="evidence" value="ECO:0007669"/>
    <property type="project" value="UniProtKB-ARBA"/>
</dbReference>
<feature type="region of interest" description="Disordered" evidence="3">
    <location>
        <begin position="505"/>
        <end position="559"/>
    </location>
</feature>
<feature type="region of interest" description="Disordered" evidence="3">
    <location>
        <begin position="1662"/>
        <end position="1696"/>
    </location>
</feature>
<dbReference type="GO" id="GO:0050664">
    <property type="term" value="F:oxidoreductase activity, acting on NAD(P)H, oxygen as acceptor"/>
    <property type="evidence" value="ECO:0007669"/>
    <property type="project" value="TreeGrafter"/>
</dbReference>
<comment type="caution">
    <text evidence="5">The sequence shown here is derived from an EMBL/GenBank/DDBJ whole genome shotgun (WGS) entry which is preliminary data.</text>
</comment>
<dbReference type="Pfam" id="PF08605">
    <property type="entry name" value="Rad9_Rad53_bind"/>
    <property type="match status" value="1"/>
</dbReference>
<feature type="region of interest" description="Disordered" evidence="3">
    <location>
        <begin position="636"/>
        <end position="655"/>
    </location>
</feature>
<reference evidence="5 6" key="1">
    <citation type="submission" date="2023-08" db="EMBL/GenBank/DDBJ databases">
        <title>Black Yeasts Isolated from many extreme environments.</title>
        <authorList>
            <person name="Coleine C."/>
            <person name="Stajich J.E."/>
            <person name="Selbmann L."/>
        </authorList>
    </citation>
    <scope>NUCLEOTIDE SEQUENCE [LARGE SCALE GENOMIC DNA]</scope>
    <source>
        <strain evidence="5 6">CCFEE 5792</strain>
    </source>
</reference>
<feature type="compositionally biased region" description="Polar residues" evidence="3">
    <location>
        <begin position="931"/>
        <end position="941"/>
    </location>
</feature>
<dbReference type="SUPFAM" id="SSF52113">
    <property type="entry name" value="BRCT domain"/>
    <property type="match status" value="1"/>
</dbReference>
<feature type="region of interest" description="Disordered" evidence="3">
    <location>
        <begin position="427"/>
        <end position="473"/>
    </location>
</feature>
<dbReference type="RefSeq" id="XP_064709334.1">
    <property type="nucleotide sequence ID" value="XM_064854608.1"/>
</dbReference>
<evidence type="ECO:0000313" key="6">
    <source>
        <dbReference type="Proteomes" id="UP001358417"/>
    </source>
</evidence>
<dbReference type="InterPro" id="IPR002347">
    <property type="entry name" value="SDR_fam"/>
</dbReference>
<feature type="compositionally biased region" description="Low complexity" evidence="3">
    <location>
        <begin position="1020"/>
        <end position="1030"/>
    </location>
</feature>
<dbReference type="PANTHER" id="PTHR43008:SF7">
    <property type="entry name" value="SHORT CHAIN DEHYDROGENASE_REDUCTASE (AFU_ORTHOLOGUE AFUA_2G00830)"/>
    <property type="match status" value="1"/>
</dbReference>
<feature type="compositionally biased region" description="Polar residues" evidence="3">
    <location>
        <begin position="520"/>
        <end position="534"/>
    </location>
</feature>
<dbReference type="InterPro" id="IPR047249">
    <property type="entry name" value="BRCT_p53bp1-like_rpt1"/>
</dbReference>
<dbReference type="PRINTS" id="PR00081">
    <property type="entry name" value="GDHRDH"/>
</dbReference>
<organism evidence="5 6">
    <name type="scientific">Exophiala bonariae</name>
    <dbReference type="NCBI Taxonomy" id="1690606"/>
    <lineage>
        <taxon>Eukaryota</taxon>
        <taxon>Fungi</taxon>
        <taxon>Dikarya</taxon>
        <taxon>Ascomycota</taxon>
        <taxon>Pezizomycotina</taxon>
        <taxon>Eurotiomycetes</taxon>
        <taxon>Chaetothyriomycetidae</taxon>
        <taxon>Chaetothyriales</taxon>
        <taxon>Herpotrichiellaceae</taxon>
        <taxon>Exophiala</taxon>
    </lineage>
</organism>
<dbReference type="PROSITE" id="PS50172">
    <property type="entry name" value="BRCT"/>
    <property type="match status" value="1"/>
</dbReference>
<dbReference type="EMBL" id="JAVRRD010000005">
    <property type="protein sequence ID" value="KAK5058811.1"/>
    <property type="molecule type" value="Genomic_DNA"/>
</dbReference>
<dbReference type="Pfam" id="PF00106">
    <property type="entry name" value="adh_short"/>
    <property type="match status" value="1"/>
</dbReference>
<keyword evidence="2" id="KW-0560">Oxidoreductase</keyword>
<dbReference type="PANTHER" id="PTHR43008">
    <property type="entry name" value="BENZIL REDUCTASE"/>
    <property type="match status" value="1"/>
</dbReference>
<feature type="region of interest" description="Disordered" evidence="3">
    <location>
        <begin position="1408"/>
        <end position="1433"/>
    </location>
</feature>
<name>A0AAV9NLX6_9EURO</name>
<feature type="compositionally biased region" description="Low complexity" evidence="3">
    <location>
        <begin position="980"/>
        <end position="1000"/>
    </location>
</feature>
<evidence type="ECO:0000259" key="4">
    <source>
        <dbReference type="PROSITE" id="PS50172"/>
    </source>
</evidence>
<feature type="compositionally biased region" description="Basic and acidic residues" evidence="3">
    <location>
        <begin position="1672"/>
        <end position="1684"/>
    </location>
</feature>
<feature type="compositionally biased region" description="Acidic residues" evidence="3">
    <location>
        <begin position="753"/>
        <end position="772"/>
    </location>
</feature>